<dbReference type="CDD" id="cd22419">
    <property type="entry name" value="KH-I_ASCC1"/>
    <property type="match status" value="1"/>
</dbReference>
<dbReference type="InterPro" id="IPR009210">
    <property type="entry name" value="ASCC1"/>
</dbReference>
<dbReference type="GO" id="GO:0006307">
    <property type="term" value="P:DNA alkylation repair"/>
    <property type="evidence" value="ECO:0007669"/>
    <property type="project" value="InterPro"/>
</dbReference>
<feature type="region of interest" description="Disordered" evidence="2">
    <location>
        <begin position="297"/>
        <end position="320"/>
    </location>
</feature>
<dbReference type="PANTHER" id="PTHR13360:SF1">
    <property type="entry name" value="ACTIVATING SIGNAL COINTEGRATOR 1 COMPLEX SUBUNIT 1"/>
    <property type="match status" value="1"/>
</dbReference>
<gene>
    <name evidence="4" type="ORF">SPHA_36419</name>
</gene>
<comment type="caution">
    <text evidence="4">The sequence shown here is derived from an EMBL/GenBank/DDBJ whole genome shotgun (WGS) entry which is preliminary data.</text>
</comment>
<dbReference type="InterPro" id="IPR004087">
    <property type="entry name" value="KH_dom"/>
</dbReference>
<dbReference type="EMBL" id="CAHIKZ030001591">
    <property type="protein sequence ID" value="CAE1268978.1"/>
    <property type="molecule type" value="Genomic_DNA"/>
</dbReference>
<dbReference type="Gene3D" id="3.90.1140.10">
    <property type="entry name" value="Cyclic phosphodiesterase"/>
    <property type="match status" value="1"/>
</dbReference>
<accession>A0A812CHW7</accession>
<dbReference type="InterPro" id="IPR036612">
    <property type="entry name" value="KH_dom_type_1_sf"/>
</dbReference>
<feature type="compositionally biased region" description="Polar residues" evidence="2">
    <location>
        <begin position="298"/>
        <end position="316"/>
    </location>
</feature>
<protein>
    <submittedName>
        <fullName evidence="4">ASCC1</fullName>
    </submittedName>
</protein>
<keyword evidence="5" id="KW-1185">Reference proteome</keyword>
<dbReference type="PROSITE" id="PS50084">
    <property type="entry name" value="KH_TYPE_1"/>
    <property type="match status" value="1"/>
</dbReference>
<dbReference type="Pfam" id="PF00013">
    <property type="entry name" value="KH_1"/>
    <property type="match status" value="1"/>
</dbReference>
<dbReference type="Proteomes" id="UP000597762">
    <property type="component" value="Unassembled WGS sequence"/>
</dbReference>
<name>A0A812CHW7_ACAPH</name>
<dbReference type="InterPro" id="IPR004088">
    <property type="entry name" value="KH_dom_type_1"/>
</dbReference>
<dbReference type="GO" id="GO:0005634">
    <property type="term" value="C:nucleus"/>
    <property type="evidence" value="ECO:0007669"/>
    <property type="project" value="TreeGrafter"/>
</dbReference>
<dbReference type="AlphaFoldDB" id="A0A812CHW7"/>
<proteinExistence type="predicted"/>
<sequence length="367" mass="42031">MEVLQPTIICIGNRRYRKYPIGSPGEVKVAHDELPEDYSEYMDDDDDIDNNIIVATETGFETSLDVASEYFKYIIGKKGDTRNRIEMDTRTQIRIPRRGQEGKIVIVGRDKKGVNSARTRVELLVISARQKQPFTHFLSIPITDENIQVKIDDFKTDVLRECFGDRGHDPSIFQNPLKLHLTIGTLVLLNDLEIESAVKLLHQCHEDVIKPLLRDQPIRCHFVGLEYMNDDPGAVDVLYIKVTFPDDNDVLEIICNQLAEKFMSAGLMQKDYDRVKLHATVMNTLFRKEPSGVVRASEQYQSQVRNTSRSEGSQRSAPRESFDARQILRKFGNYDFGLYNVKELHLSQRYSTGSNGYYSATEILNLC</sequence>
<feature type="domain" description="K Homology" evidence="3">
    <location>
        <begin position="58"/>
        <end position="126"/>
    </location>
</feature>
<dbReference type="InterPro" id="IPR047538">
    <property type="entry name" value="KH-I_ASCC1"/>
</dbReference>
<dbReference type="PANTHER" id="PTHR13360">
    <property type="entry name" value="ACTIVATING SIGNAL COINTEGRATOR 1 COMPLEX SUBUNIT 1"/>
    <property type="match status" value="1"/>
</dbReference>
<evidence type="ECO:0000256" key="2">
    <source>
        <dbReference type="SAM" id="MobiDB-lite"/>
    </source>
</evidence>
<dbReference type="SUPFAM" id="SSF54791">
    <property type="entry name" value="Eukaryotic type KH-domain (KH-domain type I)"/>
    <property type="match status" value="1"/>
</dbReference>
<dbReference type="GO" id="GO:0006355">
    <property type="term" value="P:regulation of DNA-templated transcription"/>
    <property type="evidence" value="ECO:0007669"/>
    <property type="project" value="TreeGrafter"/>
</dbReference>
<dbReference type="Pfam" id="PF10469">
    <property type="entry name" value="AKAP7_NLS"/>
    <property type="match status" value="1"/>
</dbReference>
<dbReference type="PIRSF" id="PIRSF027019">
    <property type="entry name" value="Euk_LigT"/>
    <property type="match status" value="1"/>
</dbReference>
<dbReference type="OrthoDB" id="277832at2759"/>
<evidence type="ECO:0000259" key="3">
    <source>
        <dbReference type="SMART" id="SM00322"/>
    </source>
</evidence>
<dbReference type="InterPro" id="IPR019510">
    <property type="entry name" value="AKAP7-like_phosphoesterase"/>
</dbReference>
<evidence type="ECO:0000313" key="4">
    <source>
        <dbReference type="EMBL" id="CAE1268978.1"/>
    </source>
</evidence>
<organism evidence="4 5">
    <name type="scientific">Acanthosepion pharaonis</name>
    <name type="common">Pharaoh cuttlefish</name>
    <name type="synonym">Sepia pharaonis</name>
    <dbReference type="NCBI Taxonomy" id="158019"/>
    <lineage>
        <taxon>Eukaryota</taxon>
        <taxon>Metazoa</taxon>
        <taxon>Spiralia</taxon>
        <taxon>Lophotrochozoa</taxon>
        <taxon>Mollusca</taxon>
        <taxon>Cephalopoda</taxon>
        <taxon>Coleoidea</taxon>
        <taxon>Decapodiformes</taxon>
        <taxon>Sepiida</taxon>
        <taxon>Sepiina</taxon>
        <taxon>Sepiidae</taxon>
        <taxon>Acanthosepion</taxon>
    </lineage>
</organism>
<reference evidence="4" key="1">
    <citation type="submission" date="2021-01" db="EMBL/GenBank/DDBJ databases">
        <authorList>
            <person name="Li R."/>
            <person name="Bekaert M."/>
        </authorList>
    </citation>
    <scope>NUCLEOTIDE SEQUENCE</scope>
    <source>
        <strain evidence="4">Farmed</strain>
    </source>
</reference>
<dbReference type="GO" id="GO:0003723">
    <property type="term" value="F:RNA binding"/>
    <property type="evidence" value="ECO:0007669"/>
    <property type="project" value="UniProtKB-UniRule"/>
</dbReference>
<keyword evidence="1" id="KW-0694">RNA-binding</keyword>
<evidence type="ECO:0000256" key="1">
    <source>
        <dbReference type="PROSITE-ProRule" id="PRU00117"/>
    </source>
</evidence>
<dbReference type="Gene3D" id="3.30.1370.10">
    <property type="entry name" value="K Homology domain, type 1"/>
    <property type="match status" value="1"/>
</dbReference>
<evidence type="ECO:0000313" key="5">
    <source>
        <dbReference type="Proteomes" id="UP000597762"/>
    </source>
</evidence>
<dbReference type="SMART" id="SM00322">
    <property type="entry name" value="KH"/>
    <property type="match status" value="1"/>
</dbReference>